<dbReference type="InterPro" id="IPR036388">
    <property type="entry name" value="WH-like_DNA-bd_sf"/>
</dbReference>
<dbReference type="Proteomes" id="UP000076400">
    <property type="component" value="Unassembled WGS sequence"/>
</dbReference>
<dbReference type="RefSeq" id="WP_067551519.1">
    <property type="nucleotide sequence ID" value="NZ_LPXN01000005.1"/>
</dbReference>
<accession>A0A154WGN4</accession>
<dbReference type="PANTHER" id="PTHR33164">
    <property type="entry name" value="TRANSCRIPTIONAL REGULATOR, MARR FAMILY"/>
    <property type="match status" value="1"/>
</dbReference>
<feature type="domain" description="HTH marR-type" evidence="1">
    <location>
        <begin position="11"/>
        <end position="142"/>
    </location>
</feature>
<dbReference type="Gene3D" id="1.10.10.10">
    <property type="entry name" value="Winged helix-like DNA-binding domain superfamily/Winged helix DNA-binding domain"/>
    <property type="match status" value="1"/>
</dbReference>
<reference evidence="2 3" key="1">
    <citation type="submission" date="2015-12" db="EMBL/GenBank/DDBJ databases">
        <title>Genome sequence of Oceanibaculum pacificum MCCC 1A02656.</title>
        <authorList>
            <person name="Lu L."/>
            <person name="Lai Q."/>
            <person name="Shao Z."/>
            <person name="Qian P."/>
        </authorList>
    </citation>
    <scope>NUCLEOTIDE SEQUENCE [LARGE SCALE GENOMIC DNA]</scope>
    <source>
        <strain evidence="2 3">MCCC 1A02656</strain>
    </source>
</reference>
<dbReference type="Pfam" id="PF01047">
    <property type="entry name" value="MarR"/>
    <property type="match status" value="1"/>
</dbReference>
<organism evidence="2 3">
    <name type="scientific">Oceanibaculum pacificum</name>
    <dbReference type="NCBI Taxonomy" id="580166"/>
    <lineage>
        <taxon>Bacteria</taxon>
        <taxon>Pseudomonadati</taxon>
        <taxon>Pseudomonadota</taxon>
        <taxon>Alphaproteobacteria</taxon>
        <taxon>Rhodospirillales</taxon>
        <taxon>Oceanibaculaceae</taxon>
        <taxon>Oceanibaculum</taxon>
    </lineage>
</organism>
<name>A0A154WGN4_9PROT</name>
<dbReference type="OrthoDB" id="9814496at2"/>
<dbReference type="PROSITE" id="PS50995">
    <property type="entry name" value="HTH_MARR_2"/>
    <property type="match status" value="1"/>
</dbReference>
<dbReference type="PANTHER" id="PTHR33164:SF95">
    <property type="entry name" value="TRANSCRIPTIONAL REGULATOR"/>
    <property type="match status" value="1"/>
</dbReference>
<dbReference type="SMART" id="SM00347">
    <property type="entry name" value="HTH_MARR"/>
    <property type="match status" value="1"/>
</dbReference>
<dbReference type="InterPro" id="IPR039422">
    <property type="entry name" value="MarR/SlyA-like"/>
</dbReference>
<evidence type="ECO:0000313" key="3">
    <source>
        <dbReference type="Proteomes" id="UP000076400"/>
    </source>
</evidence>
<comment type="caution">
    <text evidence="2">The sequence shown here is derived from an EMBL/GenBank/DDBJ whole genome shotgun (WGS) entry which is preliminary data.</text>
</comment>
<proteinExistence type="predicted"/>
<evidence type="ECO:0000259" key="1">
    <source>
        <dbReference type="PROSITE" id="PS50995"/>
    </source>
</evidence>
<dbReference type="InterPro" id="IPR036390">
    <property type="entry name" value="WH_DNA-bd_sf"/>
</dbReference>
<evidence type="ECO:0000313" key="2">
    <source>
        <dbReference type="EMBL" id="KZD12691.1"/>
    </source>
</evidence>
<gene>
    <name evidence="2" type="ORF">AUP43_15475</name>
</gene>
<dbReference type="EMBL" id="LPXN01000005">
    <property type="protein sequence ID" value="KZD12691.1"/>
    <property type="molecule type" value="Genomic_DNA"/>
</dbReference>
<dbReference type="InterPro" id="IPR000835">
    <property type="entry name" value="HTH_MarR-typ"/>
</dbReference>
<protein>
    <submittedName>
        <fullName evidence="2">MarR family transcriptional regulator</fullName>
    </submittedName>
</protein>
<sequence>MAGDRPGYELEAQIGHLLRRAHQRATSLFLASMQEHQLTPTQWAALVKLSDEGALSQNHLGRLTAMDPATIQGVIRRLAARNLICRAEDQNDRRRAVLRLTDQGRALVDQLFATAAGVSRETLSPLSAEEQTIFLKLLRRLA</sequence>
<dbReference type="STRING" id="580166.AUP43_15475"/>
<keyword evidence="3" id="KW-1185">Reference proteome</keyword>
<dbReference type="SUPFAM" id="SSF46785">
    <property type="entry name" value="Winged helix' DNA-binding domain"/>
    <property type="match status" value="1"/>
</dbReference>
<dbReference type="AlphaFoldDB" id="A0A154WGN4"/>
<dbReference type="GO" id="GO:0006950">
    <property type="term" value="P:response to stress"/>
    <property type="evidence" value="ECO:0007669"/>
    <property type="project" value="TreeGrafter"/>
</dbReference>
<dbReference type="PRINTS" id="PR00598">
    <property type="entry name" value="HTHMARR"/>
</dbReference>
<dbReference type="GO" id="GO:0003700">
    <property type="term" value="F:DNA-binding transcription factor activity"/>
    <property type="evidence" value="ECO:0007669"/>
    <property type="project" value="InterPro"/>
</dbReference>